<sequence>MSYSFSFLRTSQMNPSLCSGRSVIVCLRIAVVPKDRLVIIPSLRHMIWVAGATVRAIRGMHDHDRNHHESSR</sequence>
<dbReference type="KEGG" id="mox:DAMO_0877"/>
<evidence type="ECO:0000313" key="2">
    <source>
        <dbReference type="Proteomes" id="UP000006898"/>
    </source>
</evidence>
<proteinExistence type="predicted"/>
<dbReference type="EMBL" id="FP565575">
    <property type="protein sequence ID" value="CBE67938.1"/>
    <property type="molecule type" value="Genomic_DNA"/>
</dbReference>
<dbReference type="AlphaFoldDB" id="D5MM52"/>
<name>D5MM52_METO1</name>
<reference evidence="1 2" key="1">
    <citation type="journal article" date="2010" name="Nature">
        <title>Nitrite-driven anaerobic methane oxidation by oxygenic bacteria.</title>
        <authorList>
            <person name="Ettwig K.F."/>
            <person name="Butler M.K."/>
            <person name="Le Paslier D."/>
            <person name="Pelletier E."/>
            <person name="Mangenot S."/>
            <person name="Kuypers M.M.M."/>
            <person name="Schreiber F."/>
            <person name="Dutilh B.E."/>
            <person name="Zedelius J."/>
            <person name="de Beer D."/>
            <person name="Gloerich J."/>
            <person name="Wessels H.J.C.T."/>
            <person name="van Allen T."/>
            <person name="Luesken F."/>
            <person name="Wu M."/>
            <person name="van de Pas-Schoonen K.T."/>
            <person name="Op den Camp H.J.M."/>
            <person name="Janssen-Megens E.M."/>
            <person name="Francoijs K-J."/>
            <person name="Stunnenberg H."/>
            <person name="Weissenbach J."/>
            <person name="Jetten M.S.M."/>
            <person name="Strous M."/>
        </authorList>
    </citation>
    <scope>NUCLEOTIDE SEQUENCE [LARGE SCALE GENOMIC DNA]</scope>
</reference>
<protein>
    <submittedName>
        <fullName evidence="1">Uncharacterized protein</fullName>
    </submittedName>
</protein>
<evidence type="ECO:0000313" key="1">
    <source>
        <dbReference type="EMBL" id="CBE67938.1"/>
    </source>
</evidence>
<dbReference type="Proteomes" id="UP000006898">
    <property type="component" value="Chromosome"/>
</dbReference>
<organism evidence="1 2">
    <name type="scientific">Methylomirabilis oxygeniifera</name>
    <dbReference type="NCBI Taxonomy" id="671143"/>
    <lineage>
        <taxon>Bacteria</taxon>
        <taxon>Candidatus Methylomirabilota</taxon>
        <taxon>Candidatus Methylomirabilia</taxon>
        <taxon>Candidatus Methylomirabilales</taxon>
        <taxon>Candidatus Methylomirabilaceae</taxon>
        <taxon>Candidatus Methylomirabilis</taxon>
    </lineage>
</organism>
<dbReference type="HOGENOM" id="CLU_2714877_0_0_0"/>
<gene>
    <name evidence="1" type="ORF">DAMO_0877</name>
</gene>
<accession>D5MM52</accession>